<evidence type="ECO:0000313" key="3">
    <source>
        <dbReference type="EMBL" id="TBO31431.1"/>
    </source>
</evidence>
<dbReference type="InterPro" id="IPR013766">
    <property type="entry name" value="Thioredoxin_domain"/>
</dbReference>
<reference evidence="3 4" key="1">
    <citation type="submission" date="2019-02" db="EMBL/GenBank/DDBJ databases">
        <title>Aquabacterium sp. strain KMB7.</title>
        <authorList>
            <person name="Chen W.-M."/>
        </authorList>
    </citation>
    <scope>NUCLEOTIDE SEQUENCE [LARGE SCALE GENOMIC DNA]</scope>
    <source>
        <strain evidence="3 4">KMB7</strain>
    </source>
</reference>
<accession>A0A4Q9GYX9</accession>
<dbReference type="CDD" id="cd02947">
    <property type="entry name" value="TRX_family"/>
    <property type="match status" value="1"/>
</dbReference>
<comment type="caution">
    <text evidence="3">The sequence shown here is derived from an EMBL/GenBank/DDBJ whole genome shotgun (WGS) entry which is preliminary data.</text>
</comment>
<dbReference type="PANTHER" id="PTHR43601:SF32">
    <property type="entry name" value="THIOREDOXIN-LIKE 2-2, CHLOROPLASTIC"/>
    <property type="match status" value="1"/>
</dbReference>
<dbReference type="PROSITE" id="PS51352">
    <property type="entry name" value="THIOREDOXIN_2"/>
    <property type="match status" value="1"/>
</dbReference>
<evidence type="ECO:0000256" key="1">
    <source>
        <dbReference type="SAM" id="SignalP"/>
    </source>
</evidence>
<name>A0A4Q9GYX9_9BURK</name>
<dbReference type="InterPro" id="IPR036249">
    <property type="entry name" value="Thioredoxin-like_sf"/>
</dbReference>
<feature type="domain" description="Thioredoxin" evidence="2">
    <location>
        <begin position="3"/>
        <end position="125"/>
    </location>
</feature>
<dbReference type="Proteomes" id="UP000292120">
    <property type="component" value="Unassembled WGS sequence"/>
</dbReference>
<sequence>MIKTLLMTALTFVASQAFALNITPYSAQALKTAQTAGKPVALHFHADWCSTCRAQEKAFQGMKGAPALKDVTLLVVDYDQEKPLRKALKVRSQSTVIVYKGEQQTAMLAGETDTAALQQALKSAL</sequence>
<keyword evidence="1" id="KW-0732">Signal</keyword>
<evidence type="ECO:0000313" key="4">
    <source>
        <dbReference type="Proteomes" id="UP000292120"/>
    </source>
</evidence>
<dbReference type="EMBL" id="SIXI01000003">
    <property type="protein sequence ID" value="TBO31431.1"/>
    <property type="molecule type" value="Genomic_DNA"/>
</dbReference>
<dbReference type="GO" id="GO:0045454">
    <property type="term" value="P:cell redox homeostasis"/>
    <property type="evidence" value="ECO:0007669"/>
    <property type="project" value="TreeGrafter"/>
</dbReference>
<proteinExistence type="predicted"/>
<gene>
    <name evidence="3" type="ORF">EYS42_09365</name>
</gene>
<protein>
    <submittedName>
        <fullName evidence="3">Thioredoxin</fullName>
    </submittedName>
</protein>
<keyword evidence="4" id="KW-1185">Reference proteome</keyword>
<evidence type="ECO:0000259" key="2">
    <source>
        <dbReference type="PROSITE" id="PS51352"/>
    </source>
</evidence>
<dbReference type="SUPFAM" id="SSF52833">
    <property type="entry name" value="Thioredoxin-like"/>
    <property type="match status" value="1"/>
</dbReference>
<dbReference type="RefSeq" id="WP_130967885.1">
    <property type="nucleotide sequence ID" value="NZ_SIXI01000003.1"/>
</dbReference>
<feature type="chain" id="PRO_5020223532" evidence="1">
    <location>
        <begin position="20"/>
        <end position="125"/>
    </location>
</feature>
<organism evidence="3 4">
    <name type="scientific">Aquabacterium lacunae</name>
    <dbReference type="NCBI Taxonomy" id="2528630"/>
    <lineage>
        <taxon>Bacteria</taxon>
        <taxon>Pseudomonadati</taxon>
        <taxon>Pseudomonadota</taxon>
        <taxon>Betaproteobacteria</taxon>
        <taxon>Burkholderiales</taxon>
        <taxon>Aquabacterium</taxon>
    </lineage>
</organism>
<dbReference type="PANTHER" id="PTHR43601">
    <property type="entry name" value="THIOREDOXIN, MITOCHONDRIAL"/>
    <property type="match status" value="1"/>
</dbReference>
<dbReference type="AlphaFoldDB" id="A0A4Q9GYX9"/>
<feature type="signal peptide" evidence="1">
    <location>
        <begin position="1"/>
        <end position="19"/>
    </location>
</feature>
<dbReference type="OrthoDB" id="9798454at2"/>
<dbReference type="Gene3D" id="3.40.30.10">
    <property type="entry name" value="Glutaredoxin"/>
    <property type="match status" value="1"/>
</dbReference>
<dbReference type="Pfam" id="PF00085">
    <property type="entry name" value="Thioredoxin"/>
    <property type="match status" value="1"/>
</dbReference>